<dbReference type="PROSITE" id="PS00107">
    <property type="entry name" value="PROTEIN_KINASE_ATP"/>
    <property type="match status" value="1"/>
</dbReference>
<evidence type="ECO:0000259" key="5">
    <source>
        <dbReference type="PROSITE" id="PS50011"/>
    </source>
</evidence>
<dbReference type="PROSITE" id="PS00108">
    <property type="entry name" value="PROTEIN_KINASE_ST"/>
    <property type="match status" value="1"/>
</dbReference>
<feature type="domain" description="Protein kinase" evidence="5">
    <location>
        <begin position="16"/>
        <end position="239"/>
    </location>
</feature>
<dbReference type="SMART" id="SM00220">
    <property type="entry name" value="S_TKc"/>
    <property type="match status" value="1"/>
</dbReference>
<dbReference type="PROSITE" id="PS50011">
    <property type="entry name" value="PROTEIN_KINASE_DOM"/>
    <property type="match status" value="1"/>
</dbReference>
<keyword evidence="2" id="KW-0547">Nucleotide-binding</keyword>
<dbReference type="Pfam" id="PF00069">
    <property type="entry name" value="Pkinase"/>
    <property type="match status" value="1"/>
</dbReference>
<keyword evidence="1" id="KW-0808">Transferase</keyword>
<dbReference type="AlphaFoldDB" id="A0A382TGN5"/>
<proteinExistence type="predicted"/>
<dbReference type="GO" id="GO:0004674">
    <property type="term" value="F:protein serine/threonine kinase activity"/>
    <property type="evidence" value="ECO:0007669"/>
    <property type="project" value="TreeGrafter"/>
</dbReference>
<dbReference type="InterPro" id="IPR017441">
    <property type="entry name" value="Protein_kinase_ATP_BS"/>
</dbReference>
<evidence type="ECO:0000256" key="2">
    <source>
        <dbReference type="ARBA" id="ARBA00022741"/>
    </source>
</evidence>
<dbReference type="GO" id="GO:0005524">
    <property type="term" value="F:ATP binding"/>
    <property type="evidence" value="ECO:0007669"/>
    <property type="project" value="UniProtKB-KW"/>
</dbReference>
<keyword evidence="4" id="KW-0067">ATP-binding</keyword>
<evidence type="ECO:0000256" key="4">
    <source>
        <dbReference type="ARBA" id="ARBA00022840"/>
    </source>
</evidence>
<dbReference type="InterPro" id="IPR000719">
    <property type="entry name" value="Prot_kinase_dom"/>
</dbReference>
<evidence type="ECO:0000256" key="1">
    <source>
        <dbReference type="ARBA" id="ARBA00022679"/>
    </source>
</evidence>
<dbReference type="InterPro" id="IPR011009">
    <property type="entry name" value="Kinase-like_dom_sf"/>
</dbReference>
<dbReference type="InterPro" id="IPR008271">
    <property type="entry name" value="Ser/Thr_kinase_AS"/>
</dbReference>
<dbReference type="PANTHER" id="PTHR43289:SF6">
    <property type="entry name" value="SERINE_THREONINE-PROTEIN KINASE NEKL-3"/>
    <property type="match status" value="1"/>
</dbReference>
<sequence>MSDSITRLNTSLEGRYRIESELGEGGMAMVYLADDLKHERKVALKVLKPELAAVVGAERFLAEIKTTASLQHPHILPLYDSGEADSFLFYVMPYVEGETLRERVDREGELPIQQAVRILRDLVDALGYAHSHEVVHRDVKPGNIMLSGRHASVMDFGVAKAVGESRSPGHETTVGVALGTPTYMAPEQAAAEPNVDQRADIYAVGVVGYEILTGRPPFSARTTTGILAAHVTQAPVPIG</sequence>
<gene>
    <name evidence="6" type="ORF">METZ01_LOCUS374134</name>
</gene>
<dbReference type="CDD" id="cd14014">
    <property type="entry name" value="STKc_PknB_like"/>
    <property type="match status" value="1"/>
</dbReference>
<dbReference type="PANTHER" id="PTHR43289">
    <property type="entry name" value="MITOGEN-ACTIVATED PROTEIN KINASE KINASE KINASE 20-RELATED"/>
    <property type="match status" value="1"/>
</dbReference>
<evidence type="ECO:0000313" key="6">
    <source>
        <dbReference type="EMBL" id="SVD21280.1"/>
    </source>
</evidence>
<dbReference type="SUPFAM" id="SSF56112">
    <property type="entry name" value="Protein kinase-like (PK-like)"/>
    <property type="match status" value="1"/>
</dbReference>
<protein>
    <recommendedName>
        <fullName evidence="5">Protein kinase domain-containing protein</fullName>
    </recommendedName>
</protein>
<accession>A0A382TGN5</accession>
<evidence type="ECO:0000256" key="3">
    <source>
        <dbReference type="ARBA" id="ARBA00022777"/>
    </source>
</evidence>
<name>A0A382TGN5_9ZZZZ</name>
<dbReference type="EMBL" id="UINC01136484">
    <property type="protein sequence ID" value="SVD21280.1"/>
    <property type="molecule type" value="Genomic_DNA"/>
</dbReference>
<reference evidence="6" key="1">
    <citation type="submission" date="2018-05" db="EMBL/GenBank/DDBJ databases">
        <authorList>
            <person name="Lanie J.A."/>
            <person name="Ng W.-L."/>
            <person name="Kazmierczak K.M."/>
            <person name="Andrzejewski T.M."/>
            <person name="Davidsen T.M."/>
            <person name="Wayne K.J."/>
            <person name="Tettelin H."/>
            <person name="Glass J.I."/>
            <person name="Rusch D."/>
            <person name="Podicherti R."/>
            <person name="Tsui H.-C.T."/>
            <person name="Winkler M.E."/>
        </authorList>
    </citation>
    <scope>NUCLEOTIDE SEQUENCE</scope>
</reference>
<organism evidence="6">
    <name type="scientific">marine metagenome</name>
    <dbReference type="NCBI Taxonomy" id="408172"/>
    <lineage>
        <taxon>unclassified sequences</taxon>
        <taxon>metagenomes</taxon>
        <taxon>ecological metagenomes</taxon>
    </lineage>
</organism>
<dbReference type="Gene3D" id="1.10.510.10">
    <property type="entry name" value="Transferase(Phosphotransferase) domain 1"/>
    <property type="match status" value="1"/>
</dbReference>
<keyword evidence="3" id="KW-0418">Kinase</keyword>
<feature type="non-terminal residue" evidence="6">
    <location>
        <position position="239"/>
    </location>
</feature>